<evidence type="ECO:0000256" key="6">
    <source>
        <dbReference type="ARBA" id="ARBA00015130"/>
    </source>
</evidence>
<dbReference type="PANTHER" id="PTHR35799">
    <property type="entry name" value="S-RIBOSYLHOMOCYSTEINE LYASE"/>
    <property type="match status" value="1"/>
</dbReference>
<dbReference type="InterPro" id="IPR037005">
    <property type="entry name" value="LuxS_sf"/>
</dbReference>
<evidence type="ECO:0000256" key="13">
    <source>
        <dbReference type="ARBA" id="ARBA00030600"/>
    </source>
</evidence>
<comment type="similarity">
    <text evidence="3">Belongs to the LuxS family.</text>
</comment>
<dbReference type="SUPFAM" id="SSF63411">
    <property type="entry name" value="LuxS/MPP-like metallohydrolase"/>
    <property type="match status" value="1"/>
</dbReference>
<keyword evidence="8" id="KW-0479">Metal-binding</keyword>
<evidence type="ECO:0000256" key="1">
    <source>
        <dbReference type="ARBA" id="ARBA00000297"/>
    </source>
</evidence>
<evidence type="ECO:0000256" key="14">
    <source>
        <dbReference type="ARBA" id="ARBA00031777"/>
    </source>
</evidence>
<organism evidence="15 16">
    <name type="scientific">Amedibacterium intestinale</name>
    <dbReference type="NCBI Taxonomy" id="2583452"/>
    <lineage>
        <taxon>Bacteria</taxon>
        <taxon>Bacillati</taxon>
        <taxon>Bacillota</taxon>
        <taxon>Erysipelotrichia</taxon>
        <taxon>Erysipelotrichales</taxon>
        <taxon>Erysipelotrichaceae</taxon>
        <taxon>Amedibacterium</taxon>
    </lineage>
</organism>
<dbReference type="GO" id="GO:0005506">
    <property type="term" value="F:iron ion binding"/>
    <property type="evidence" value="ECO:0007669"/>
    <property type="project" value="InterPro"/>
</dbReference>
<keyword evidence="7" id="KW-0673">Quorum sensing</keyword>
<comment type="subunit">
    <text evidence="4">Homodimer.</text>
</comment>
<comment type="function">
    <text evidence="12">Involved in the synthesis of autoinducer 2 (AI-2) which is secreted by bacteria and is used to communicate both the cell density and the metabolic potential of the environment. The regulation of gene expression in response to changes in cell density is called quorum sensing. Catalyzes the transformation of S-ribosylhomocysteine (RHC) to homocysteine (HC) and 4,5-dihydroxy-2,3-pentadione (DPD).</text>
</comment>
<dbReference type="KEGG" id="aarg:Aargi30884_19040"/>
<keyword evidence="16" id="KW-1185">Reference proteome</keyword>
<evidence type="ECO:0000256" key="5">
    <source>
        <dbReference type="ARBA" id="ARBA00012240"/>
    </source>
</evidence>
<dbReference type="Proteomes" id="UP000464754">
    <property type="component" value="Chromosome"/>
</dbReference>
<dbReference type="Pfam" id="PF02664">
    <property type="entry name" value="LuxS"/>
    <property type="match status" value="1"/>
</dbReference>
<evidence type="ECO:0000313" key="15">
    <source>
        <dbReference type="EMBL" id="BBK23001.1"/>
    </source>
</evidence>
<dbReference type="GO" id="GO:0009372">
    <property type="term" value="P:quorum sensing"/>
    <property type="evidence" value="ECO:0007669"/>
    <property type="project" value="UniProtKB-KW"/>
</dbReference>
<accession>A0A6N4TK99</accession>
<dbReference type="EC" id="4.4.1.21" evidence="5"/>
<reference evidence="16" key="1">
    <citation type="submission" date="2019-05" db="EMBL/GenBank/DDBJ databases">
        <title>Complete genome sequencing of Absiella argi strain JCM 30884.</title>
        <authorList>
            <person name="Sakamoto M."/>
            <person name="Murakami T."/>
            <person name="Mori H."/>
        </authorList>
    </citation>
    <scope>NUCLEOTIDE SEQUENCE [LARGE SCALE GENOMIC DNA]</scope>
    <source>
        <strain evidence="16">JCM 30884</strain>
    </source>
</reference>
<evidence type="ECO:0000256" key="9">
    <source>
        <dbReference type="ARBA" id="ARBA00022929"/>
    </source>
</evidence>
<evidence type="ECO:0000313" key="16">
    <source>
        <dbReference type="Proteomes" id="UP000464754"/>
    </source>
</evidence>
<dbReference type="RefSeq" id="WP_115716507.1">
    <property type="nucleotide sequence ID" value="NZ_AP019695.1"/>
</dbReference>
<sequence length="156" mass="18118">MNKITSFCIDHDILKEGMYVSRVDGDVITYDLRMVIPNNGVYLDNDGLHTFEHLFATYVRNSKWDESIVYAGPMGCRTGFYFLTRDDMSKTEAIKLVQETMDFIANFEGEIPGAQESRECGNYLDHDLEKAKQYARSYREVIKEWSEEQLVYPQAD</sequence>
<dbReference type="InterPro" id="IPR003815">
    <property type="entry name" value="S-ribosylhomocysteinase"/>
</dbReference>
<evidence type="ECO:0000256" key="2">
    <source>
        <dbReference type="ARBA" id="ARBA00001962"/>
    </source>
</evidence>
<evidence type="ECO:0000256" key="4">
    <source>
        <dbReference type="ARBA" id="ARBA00011738"/>
    </source>
</evidence>
<protein>
    <recommendedName>
        <fullName evidence="6">S-ribosylhomocysteine lyase</fullName>
        <ecNumber evidence="5">4.4.1.21</ecNumber>
    </recommendedName>
    <alternativeName>
        <fullName evidence="13">AI-2 synthesis protein</fullName>
    </alternativeName>
    <alternativeName>
        <fullName evidence="14">Autoinducer-2 production protein LuxS</fullName>
    </alternativeName>
</protein>
<evidence type="ECO:0000256" key="8">
    <source>
        <dbReference type="ARBA" id="ARBA00022723"/>
    </source>
</evidence>
<evidence type="ECO:0000256" key="3">
    <source>
        <dbReference type="ARBA" id="ARBA00007311"/>
    </source>
</evidence>
<dbReference type="Gene3D" id="3.30.1360.80">
    <property type="entry name" value="S-ribosylhomocysteinase (LuxS)"/>
    <property type="match status" value="1"/>
</dbReference>
<dbReference type="AlphaFoldDB" id="A0A6N4TK99"/>
<dbReference type="PANTHER" id="PTHR35799:SF1">
    <property type="entry name" value="S-RIBOSYLHOMOCYSTEINE LYASE"/>
    <property type="match status" value="1"/>
</dbReference>
<dbReference type="PRINTS" id="PR01487">
    <property type="entry name" value="LUXSPROTEIN"/>
</dbReference>
<evidence type="ECO:0000256" key="10">
    <source>
        <dbReference type="ARBA" id="ARBA00023004"/>
    </source>
</evidence>
<evidence type="ECO:0000256" key="11">
    <source>
        <dbReference type="ARBA" id="ARBA00023239"/>
    </source>
</evidence>
<keyword evidence="10" id="KW-0408">Iron</keyword>
<comment type="catalytic activity">
    <reaction evidence="1">
        <text>S-(5-deoxy-D-ribos-5-yl)-L-homocysteine = (S)-4,5-dihydroxypentane-2,3-dione + L-homocysteine</text>
        <dbReference type="Rhea" id="RHEA:17753"/>
        <dbReference type="ChEBI" id="CHEBI:29484"/>
        <dbReference type="ChEBI" id="CHEBI:58195"/>
        <dbReference type="ChEBI" id="CHEBI:58199"/>
        <dbReference type="EC" id="4.4.1.21"/>
    </reaction>
</comment>
<gene>
    <name evidence="15" type="primary">luxS</name>
    <name evidence="15" type="ORF">Aargi30884_19040</name>
</gene>
<dbReference type="InterPro" id="IPR011249">
    <property type="entry name" value="Metalloenz_LuxS/M16"/>
</dbReference>
<dbReference type="NCBIfam" id="NF002604">
    <property type="entry name" value="PRK02260.1-4"/>
    <property type="match status" value="1"/>
</dbReference>
<comment type="cofactor">
    <cofactor evidence="2">
        <name>Fe cation</name>
        <dbReference type="ChEBI" id="CHEBI:24875"/>
    </cofactor>
</comment>
<proteinExistence type="inferred from homology"/>
<evidence type="ECO:0000256" key="12">
    <source>
        <dbReference type="ARBA" id="ARBA00024654"/>
    </source>
</evidence>
<keyword evidence="11 15" id="KW-0456">Lyase</keyword>
<name>A0A6N4TK99_9FIRM</name>
<dbReference type="EMBL" id="AP019695">
    <property type="protein sequence ID" value="BBK23001.1"/>
    <property type="molecule type" value="Genomic_DNA"/>
</dbReference>
<keyword evidence="9" id="KW-0071">Autoinducer synthesis</keyword>
<evidence type="ECO:0000256" key="7">
    <source>
        <dbReference type="ARBA" id="ARBA00022654"/>
    </source>
</evidence>
<dbReference type="GO" id="GO:0043768">
    <property type="term" value="F:S-ribosylhomocysteine lyase activity"/>
    <property type="evidence" value="ECO:0007669"/>
    <property type="project" value="UniProtKB-EC"/>
</dbReference>